<evidence type="ECO:0000259" key="1">
    <source>
        <dbReference type="Pfam" id="PF06172"/>
    </source>
</evidence>
<dbReference type="Gene3D" id="2.60.120.10">
    <property type="entry name" value="Jelly Rolls"/>
    <property type="match status" value="1"/>
</dbReference>
<evidence type="ECO:0000313" key="3">
    <source>
        <dbReference type="EMBL" id="VFK50111.1"/>
    </source>
</evidence>
<dbReference type="InterPro" id="IPR011051">
    <property type="entry name" value="RmlC_Cupin_sf"/>
</dbReference>
<dbReference type="AlphaFoldDB" id="A0A450YZ04"/>
<dbReference type="Pfam" id="PF06172">
    <property type="entry name" value="Cupin_5"/>
    <property type="match status" value="1"/>
</dbReference>
<dbReference type="InterPro" id="IPR014710">
    <property type="entry name" value="RmlC-like_jellyroll"/>
</dbReference>
<feature type="domain" description="DUF985" evidence="1">
    <location>
        <begin position="7"/>
        <end position="57"/>
    </location>
</feature>
<accession>A0A450YZ04</accession>
<evidence type="ECO:0000313" key="2">
    <source>
        <dbReference type="EMBL" id="VFK46752.1"/>
    </source>
</evidence>
<name>A0A450YZ04_9GAMM</name>
<gene>
    <name evidence="3" type="ORF">BECKSD772E_GA0070983_13441</name>
    <name evidence="2" type="ORF">BECKSD772F_GA0070984_13261</name>
</gene>
<proteinExistence type="predicted"/>
<dbReference type="EMBL" id="CAADFR010000326">
    <property type="protein sequence ID" value="VFK46752.1"/>
    <property type="molecule type" value="Genomic_DNA"/>
</dbReference>
<organism evidence="2">
    <name type="scientific">Candidatus Kentrum sp. SD</name>
    <dbReference type="NCBI Taxonomy" id="2126332"/>
    <lineage>
        <taxon>Bacteria</taxon>
        <taxon>Pseudomonadati</taxon>
        <taxon>Pseudomonadota</taxon>
        <taxon>Gammaproteobacteria</taxon>
        <taxon>Candidatus Kentrum</taxon>
    </lineage>
</organism>
<dbReference type="InterPro" id="IPR009327">
    <property type="entry name" value="Cupin_DUF985"/>
</dbReference>
<dbReference type="EMBL" id="CAADFU010000344">
    <property type="protein sequence ID" value="VFK50111.1"/>
    <property type="molecule type" value="Genomic_DNA"/>
</dbReference>
<protein>
    <submittedName>
        <fullName evidence="2">Cupin superfamily (DUF985)</fullName>
    </submittedName>
</protein>
<dbReference type="SUPFAM" id="SSF51182">
    <property type="entry name" value="RmlC-like cupins"/>
    <property type="match status" value="1"/>
</dbReference>
<reference evidence="2" key="1">
    <citation type="submission" date="2019-02" db="EMBL/GenBank/DDBJ databases">
        <authorList>
            <person name="Gruber-Vodicka R. H."/>
            <person name="Seah K. B. B."/>
        </authorList>
    </citation>
    <scope>NUCLEOTIDE SEQUENCE</scope>
    <source>
        <strain evidence="3">BECK_S1320</strain>
        <strain evidence="2">BECK_S1321</strain>
    </source>
</reference>
<sequence>MRRNTHLIVHPDGTLEKKLLGADPEKGWQLQLLVKGGCWKASVLQEGAFTMKQQPGFVGRVRRGAAVTRRFRCIFVGLRCANPTFYEAVQSQPPR</sequence>